<keyword evidence="3 7" id="KW-1003">Cell membrane</keyword>
<keyword evidence="4 8" id="KW-0812">Transmembrane</keyword>
<dbReference type="GO" id="GO:0016746">
    <property type="term" value="F:acyltransferase activity"/>
    <property type="evidence" value="ECO:0007669"/>
    <property type="project" value="UniProtKB-KW"/>
</dbReference>
<feature type="transmembrane region" description="Helical" evidence="8">
    <location>
        <begin position="7"/>
        <end position="24"/>
    </location>
</feature>
<gene>
    <name evidence="9" type="ORF">WMO75_08790</name>
</gene>
<dbReference type="InterPro" id="IPR024194">
    <property type="entry name" value="Ac/AlaTfrase_AlgI/DltB"/>
</dbReference>
<protein>
    <submittedName>
        <fullName evidence="9">MBOAT family O-acyltransferase</fullName>
        <ecNumber evidence="9">2.3.-.-</ecNumber>
    </submittedName>
</protein>
<evidence type="ECO:0000313" key="10">
    <source>
        <dbReference type="Proteomes" id="UP001446032"/>
    </source>
</evidence>
<feature type="transmembrane region" description="Helical" evidence="8">
    <location>
        <begin position="502"/>
        <end position="521"/>
    </location>
</feature>
<name>A0ABV1AKV9_9FIRM</name>
<dbReference type="EMBL" id="JBBMEI010000023">
    <property type="protein sequence ID" value="MEQ2358427.1"/>
    <property type="molecule type" value="Genomic_DNA"/>
</dbReference>
<keyword evidence="6 7" id="KW-0472">Membrane</keyword>
<comment type="subcellular location">
    <subcellularLocation>
        <location evidence="1">Cell membrane</location>
        <topology evidence="1">Multi-pass membrane protein</topology>
    </subcellularLocation>
</comment>
<evidence type="ECO:0000313" key="9">
    <source>
        <dbReference type="EMBL" id="MEQ2358427.1"/>
    </source>
</evidence>
<comment type="caution">
    <text evidence="9">The sequence shown here is derived from an EMBL/GenBank/DDBJ whole genome shotgun (WGS) entry which is preliminary data.</text>
</comment>
<dbReference type="InterPro" id="IPR051085">
    <property type="entry name" value="MB_O-acyltransferase"/>
</dbReference>
<reference evidence="9 10" key="1">
    <citation type="submission" date="2024-03" db="EMBL/GenBank/DDBJ databases">
        <title>Human intestinal bacterial collection.</title>
        <authorList>
            <person name="Pauvert C."/>
            <person name="Hitch T.C.A."/>
            <person name="Clavel T."/>
        </authorList>
    </citation>
    <scope>NUCLEOTIDE SEQUENCE [LARGE SCALE GENOMIC DNA]</scope>
    <source>
        <strain evidence="9 10">CLA-AA-H95</strain>
    </source>
</reference>
<dbReference type="PIRSF" id="PIRSF016636">
    <property type="entry name" value="AlgI_DltB"/>
    <property type="match status" value="1"/>
</dbReference>
<dbReference type="EC" id="2.3.-.-" evidence="9"/>
<evidence type="ECO:0000256" key="6">
    <source>
        <dbReference type="ARBA" id="ARBA00023136"/>
    </source>
</evidence>
<dbReference type="PANTHER" id="PTHR13285:SF18">
    <property type="entry name" value="PROTEIN-CYSTEINE N-PALMITOYLTRANSFERASE RASP"/>
    <property type="match status" value="1"/>
</dbReference>
<proteinExistence type="inferred from homology"/>
<organism evidence="9 10">
    <name type="scientific">Blautia intestinihominis</name>
    <dbReference type="NCBI Taxonomy" id="3133152"/>
    <lineage>
        <taxon>Bacteria</taxon>
        <taxon>Bacillati</taxon>
        <taxon>Bacillota</taxon>
        <taxon>Clostridia</taxon>
        <taxon>Lachnospirales</taxon>
        <taxon>Lachnospiraceae</taxon>
        <taxon>Blautia</taxon>
    </lineage>
</organism>
<dbReference type="PANTHER" id="PTHR13285">
    <property type="entry name" value="ACYLTRANSFERASE"/>
    <property type="match status" value="1"/>
</dbReference>
<feature type="transmembrane region" description="Helical" evidence="8">
    <location>
        <begin position="143"/>
        <end position="165"/>
    </location>
</feature>
<feature type="transmembrane region" description="Helical" evidence="8">
    <location>
        <begin position="36"/>
        <end position="61"/>
    </location>
</feature>
<evidence type="ECO:0000256" key="3">
    <source>
        <dbReference type="ARBA" id="ARBA00022475"/>
    </source>
</evidence>
<keyword evidence="7 9" id="KW-0808">Transferase</keyword>
<evidence type="ECO:0000256" key="7">
    <source>
        <dbReference type="PIRNR" id="PIRNR016636"/>
    </source>
</evidence>
<evidence type="ECO:0000256" key="5">
    <source>
        <dbReference type="ARBA" id="ARBA00022989"/>
    </source>
</evidence>
<feature type="transmembrane region" description="Helical" evidence="8">
    <location>
        <begin position="248"/>
        <end position="266"/>
    </location>
</feature>
<dbReference type="RefSeq" id="WP_243111539.1">
    <property type="nucleotide sequence ID" value="NZ_JBBMEI010000023.1"/>
</dbReference>
<evidence type="ECO:0000256" key="1">
    <source>
        <dbReference type="ARBA" id="ARBA00004651"/>
    </source>
</evidence>
<keyword evidence="7 9" id="KW-0012">Acyltransferase</keyword>
<feature type="transmembrane region" description="Helical" evidence="8">
    <location>
        <begin position="370"/>
        <end position="390"/>
    </location>
</feature>
<comment type="similarity">
    <text evidence="2 7">Belongs to the membrane-bound acyltransferase family.</text>
</comment>
<feature type="transmembrane region" description="Helical" evidence="8">
    <location>
        <begin position="100"/>
        <end position="123"/>
    </location>
</feature>
<dbReference type="InterPro" id="IPR028362">
    <property type="entry name" value="AlgI"/>
</dbReference>
<sequence length="531" mass="60717">MALAYHTELYLFVFLPLVVLVYHFSSQKMRRAVLILAGYMFFWSFSQWLVGYLIAVSGLVYGAGRWMEQLKETGKTRSKGLPSKERSAVKKQYKAKEKRVLIAGIVILLGILAYLKYCNFFIQNINRIFAASGSGFHLNPQNLLIPIGISFYTLEAIGYMADVYWGRIKAEHNFGKVALFLGFFPQIMEGPISSWNDTADALWECRPVRSENLTKGIIRIAWGLFKKIVVADRLSVLVAAIYDDYTSYHGVMIVVVAIAYTLQLYMEFSGCMDIVIGSGNLFGVDLPENFRQPFFAGNASEFWRRWHITLGAWLKAYVFYPVSVSGLVKKWNHFARKHVGKYLTKMGIFAMTLFPVWMCNGLWHGAQWNYILYGMYYFVILLAGEAVAPVREMVLERFHLDCHALYWRVPQILKTWMIIFTGEMFFRAEGAAAGFHMFRSIFQGFELQKLWDGTLLGMGLNAADFAAVGFGILIVAVADILKERKLLNWDKLQEMKLPVRWILYYGLIFAVLLLGAYGTGYQQVDLIYAGF</sequence>
<evidence type="ECO:0000256" key="2">
    <source>
        <dbReference type="ARBA" id="ARBA00010323"/>
    </source>
</evidence>
<dbReference type="Pfam" id="PF03062">
    <property type="entry name" value="MBOAT"/>
    <property type="match status" value="1"/>
</dbReference>
<dbReference type="PIRSF" id="PIRSF500217">
    <property type="entry name" value="AlgI"/>
    <property type="match status" value="1"/>
</dbReference>
<evidence type="ECO:0000256" key="8">
    <source>
        <dbReference type="SAM" id="Phobius"/>
    </source>
</evidence>
<dbReference type="InterPro" id="IPR004299">
    <property type="entry name" value="MBOAT_fam"/>
</dbReference>
<feature type="transmembrane region" description="Helical" evidence="8">
    <location>
        <begin position="458"/>
        <end position="481"/>
    </location>
</feature>
<dbReference type="Proteomes" id="UP001446032">
    <property type="component" value="Unassembled WGS sequence"/>
</dbReference>
<accession>A0ABV1AKV9</accession>
<evidence type="ECO:0000256" key="4">
    <source>
        <dbReference type="ARBA" id="ARBA00022692"/>
    </source>
</evidence>
<keyword evidence="5 8" id="KW-1133">Transmembrane helix</keyword>
<keyword evidence="10" id="KW-1185">Reference proteome</keyword>